<sequence length="244" mass="27355">MAYAARHGRKVAALILTSPDNPTGLTYSPEQQAHLARTALAAGVAYVIFDWMYHYITDESPMDLNAFLRLFTPEERQRLIFMDGITKSLGGSNIRNAHLIASQEVIRFLTVWATHSTVPTYYAMAVAVAAYEMGFAEASRPLVEPVNASRRLLKEFLDEQGLHYILGKGYYAFIHVRPWLERRGWASAEALGGFLAETFGLAVVPGDYFSPYGREWIRFSYALPPETTLGALQRLMEGLSALER</sequence>
<reference evidence="7 8" key="1">
    <citation type="submission" date="2015-07" db="EMBL/GenBank/DDBJ databases">
        <title>Whole genome sequence of Thermanaerothrix daxensis DSM 23592.</title>
        <authorList>
            <person name="Hemp J."/>
            <person name="Ward L.M."/>
            <person name="Pace L.A."/>
            <person name="Fischer W.W."/>
        </authorList>
    </citation>
    <scope>NUCLEOTIDE SEQUENCE [LARGE SCALE GENOMIC DNA]</scope>
    <source>
        <strain evidence="7 8">GNS-1</strain>
    </source>
</reference>
<dbReference type="InterPro" id="IPR015421">
    <property type="entry name" value="PyrdxlP-dep_Trfase_major"/>
</dbReference>
<keyword evidence="8" id="KW-1185">Reference proteome</keyword>
<dbReference type="Gene3D" id="3.90.1150.10">
    <property type="entry name" value="Aspartate Aminotransferase, domain 1"/>
    <property type="match status" value="1"/>
</dbReference>
<dbReference type="GO" id="GO:0006520">
    <property type="term" value="P:amino acid metabolic process"/>
    <property type="evidence" value="ECO:0007669"/>
    <property type="project" value="InterPro"/>
</dbReference>
<name>A0A0P6XZN4_9CHLR</name>
<dbReference type="InterPro" id="IPR015424">
    <property type="entry name" value="PyrdxlP-dep_Trfase"/>
</dbReference>
<comment type="caution">
    <text evidence="7">The sequence shown here is derived from an EMBL/GenBank/DDBJ whole genome shotgun (WGS) entry which is preliminary data.</text>
</comment>
<gene>
    <name evidence="7" type="ORF">SE15_12775</name>
</gene>
<dbReference type="GO" id="GO:0008483">
    <property type="term" value="F:transaminase activity"/>
    <property type="evidence" value="ECO:0007669"/>
    <property type="project" value="UniProtKB-KW"/>
</dbReference>
<dbReference type="InterPro" id="IPR050596">
    <property type="entry name" value="AspAT/PAT-like"/>
</dbReference>
<dbReference type="AlphaFoldDB" id="A0A0P6XZN4"/>
<proteinExistence type="inferred from homology"/>
<comment type="cofactor">
    <cofactor evidence="1">
        <name>pyridoxal 5'-phosphate</name>
        <dbReference type="ChEBI" id="CHEBI:597326"/>
    </cofactor>
</comment>
<evidence type="ECO:0000313" key="8">
    <source>
        <dbReference type="Proteomes" id="UP000050544"/>
    </source>
</evidence>
<dbReference type="STRING" id="869279.SE15_12775"/>
<evidence type="ECO:0000259" key="6">
    <source>
        <dbReference type="Pfam" id="PF00155"/>
    </source>
</evidence>
<evidence type="ECO:0000313" key="7">
    <source>
        <dbReference type="EMBL" id="KPL82003.1"/>
    </source>
</evidence>
<dbReference type="InterPro" id="IPR015422">
    <property type="entry name" value="PyrdxlP-dep_Trfase_small"/>
</dbReference>
<dbReference type="Proteomes" id="UP000050544">
    <property type="component" value="Unassembled WGS sequence"/>
</dbReference>
<dbReference type="GO" id="GO:0030170">
    <property type="term" value="F:pyridoxal phosphate binding"/>
    <property type="evidence" value="ECO:0007669"/>
    <property type="project" value="InterPro"/>
</dbReference>
<dbReference type="PANTHER" id="PTHR46383:SF1">
    <property type="entry name" value="ASPARTATE AMINOTRANSFERASE"/>
    <property type="match status" value="1"/>
</dbReference>
<accession>A0A0P6XZN4</accession>
<dbReference type="SUPFAM" id="SSF53383">
    <property type="entry name" value="PLP-dependent transferases"/>
    <property type="match status" value="1"/>
</dbReference>
<evidence type="ECO:0000256" key="4">
    <source>
        <dbReference type="ARBA" id="ARBA00022679"/>
    </source>
</evidence>
<dbReference type="Gene3D" id="3.40.640.10">
    <property type="entry name" value="Type I PLP-dependent aspartate aminotransferase-like (Major domain)"/>
    <property type="match status" value="1"/>
</dbReference>
<evidence type="ECO:0000256" key="3">
    <source>
        <dbReference type="ARBA" id="ARBA00022576"/>
    </source>
</evidence>
<protein>
    <recommendedName>
        <fullName evidence="6">Aminotransferase class I/classII large domain-containing protein</fullName>
    </recommendedName>
</protein>
<evidence type="ECO:0000256" key="1">
    <source>
        <dbReference type="ARBA" id="ARBA00001933"/>
    </source>
</evidence>
<feature type="domain" description="Aminotransferase class I/classII large" evidence="6">
    <location>
        <begin position="9"/>
        <end position="234"/>
    </location>
</feature>
<dbReference type="PANTHER" id="PTHR46383">
    <property type="entry name" value="ASPARTATE AMINOTRANSFERASE"/>
    <property type="match status" value="1"/>
</dbReference>
<dbReference type="InterPro" id="IPR004839">
    <property type="entry name" value="Aminotransferase_I/II_large"/>
</dbReference>
<keyword evidence="3" id="KW-0032">Aminotransferase</keyword>
<dbReference type="Pfam" id="PF00155">
    <property type="entry name" value="Aminotran_1_2"/>
    <property type="match status" value="1"/>
</dbReference>
<keyword evidence="4" id="KW-0808">Transferase</keyword>
<evidence type="ECO:0000256" key="5">
    <source>
        <dbReference type="ARBA" id="ARBA00022898"/>
    </source>
</evidence>
<dbReference type="EMBL" id="LGKO01000006">
    <property type="protein sequence ID" value="KPL82003.1"/>
    <property type="molecule type" value="Genomic_DNA"/>
</dbReference>
<evidence type="ECO:0000256" key="2">
    <source>
        <dbReference type="ARBA" id="ARBA00007441"/>
    </source>
</evidence>
<keyword evidence="5" id="KW-0663">Pyridoxal phosphate</keyword>
<organism evidence="7 8">
    <name type="scientific">Thermanaerothrix daxensis</name>
    <dbReference type="NCBI Taxonomy" id="869279"/>
    <lineage>
        <taxon>Bacteria</taxon>
        <taxon>Bacillati</taxon>
        <taxon>Chloroflexota</taxon>
        <taxon>Anaerolineae</taxon>
        <taxon>Anaerolineales</taxon>
        <taxon>Anaerolineaceae</taxon>
        <taxon>Thermanaerothrix</taxon>
    </lineage>
</organism>
<comment type="similarity">
    <text evidence="2">Belongs to the class-I pyridoxal-phosphate-dependent aminotransferase family.</text>
</comment>